<accession>A0ABR8HJF7</accession>
<keyword evidence="1" id="KW-0051">Antiviral defense</keyword>
<proteinExistence type="predicted"/>
<evidence type="ECO:0000313" key="3">
    <source>
        <dbReference type="EMBL" id="MBD2615200.1"/>
    </source>
</evidence>
<protein>
    <submittedName>
        <fullName evidence="3">Type III-B CRISPR module RAMP protein Cmr4</fullName>
    </submittedName>
</protein>
<reference evidence="3 4" key="1">
    <citation type="journal article" date="2020" name="ISME J.">
        <title>Comparative genomics reveals insights into cyanobacterial evolution and habitat adaptation.</title>
        <authorList>
            <person name="Chen M.Y."/>
            <person name="Teng W.K."/>
            <person name="Zhao L."/>
            <person name="Hu C.X."/>
            <person name="Zhou Y.K."/>
            <person name="Han B.P."/>
            <person name="Song L.R."/>
            <person name="Shu W.S."/>
        </authorList>
    </citation>
    <scope>NUCLEOTIDE SEQUENCE [LARGE SCALE GENOMIC DNA]</scope>
    <source>
        <strain evidence="3 4">FACHB-252</strain>
    </source>
</reference>
<dbReference type="Proteomes" id="UP000606396">
    <property type="component" value="Unassembled WGS sequence"/>
</dbReference>
<dbReference type="PANTHER" id="PTHR36700:SF1">
    <property type="entry name" value="CRISPR SYSTEM CMR SUBUNIT CMR4"/>
    <property type="match status" value="1"/>
</dbReference>
<dbReference type="NCBIfam" id="TIGR02580">
    <property type="entry name" value="cas_RAMP_Cmr4"/>
    <property type="match status" value="1"/>
</dbReference>
<feature type="domain" description="CRISPR type III-associated protein" evidence="2">
    <location>
        <begin position="9"/>
        <end position="271"/>
    </location>
</feature>
<sequence>MYKKAYGIIETLAPLHVGATAGEESGNLNLIFRDQFTQTGILPGSSIRGRLRSEMRLMDGEQAANYWYGDAAGSEQSEINNESIIKFEYASILWLPVFCPGQPIVWVTSHRLLQRYQRIAGETIKFNGKSLKEIEIPDPYTGSKNLKARESQGKKTLFFNLGFLTINKTTDLSPWFPSGKEKPSLIVDDSDISMIHDMALYRQSRVRLKPDQKVVEGGGFFNTEALPEGTILVFPIAIRDDKSGKKWQPFNDTQTADIYLGGLESIGFGHCSLTLKGIGNGEQGTDE</sequence>
<dbReference type="EMBL" id="JACJTC010000024">
    <property type="protein sequence ID" value="MBD2615200.1"/>
    <property type="molecule type" value="Genomic_DNA"/>
</dbReference>
<gene>
    <name evidence="3" type="primary">cmr4</name>
    <name evidence="3" type="ORF">H6G94_28775</name>
</gene>
<keyword evidence="4" id="KW-1185">Reference proteome</keyword>
<dbReference type="InterPro" id="IPR005537">
    <property type="entry name" value="RAMP_III_fam"/>
</dbReference>
<evidence type="ECO:0000259" key="2">
    <source>
        <dbReference type="Pfam" id="PF03787"/>
    </source>
</evidence>
<dbReference type="PANTHER" id="PTHR36700">
    <property type="entry name" value="CRISPR SYSTEM CMR SUBUNIT CMR4"/>
    <property type="match status" value="1"/>
</dbReference>
<dbReference type="Pfam" id="PF03787">
    <property type="entry name" value="RAMPs"/>
    <property type="match status" value="1"/>
</dbReference>
<organism evidence="3 4">
    <name type="scientific">Nostoc punctiforme FACHB-252</name>
    <dbReference type="NCBI Taxonomy" id="1357509"/>
    <lineage>
        <taxon>Bacteria</taxon>
        <taxon>Bacillati</taxon>
        <taxon>Cyanobacteriota</taxon>
        <taxon>Cyanophyceae</taxon>
        <taxon>Nostocales</taxon>
        <taxon>Nostocaceae</taxon>
        <taxon>Nostoc</taxon>
    </lineage>
</organism>
<dbReference type="RefSeq" id="WP_190951963.1">
    <property type="nucleotide sequence ID" value="NZ_JACJTC010000024.1"/>
</dbReference>
<evidence type="ECO:0000313" key="4">
    <source>
        <dbReference type="Proteomes" id="UP000606396"/>
    </source>
</evidence>
<dbReference type="InterPro" id="IPR013410">
    <property type="entry name" value="CRISPR-assoc_RAMP_Cmr4"/>
</dbReference>
<evidence type="ECO:0000256" key="1">
    <source>
        <dbReference type="ARBA" id="ARBA00023118"/>
    </source>
</evidence>
<comment type="caution">
    <text evidence="3">The sequence shown here is derived from an EMBL/GenBank/DDBJ whole genome shotgun (WGS) entry which is preliminary data.</text>
</comment>
<name>A0ABR8HJF7_NOSPU</name>